<dbReference type="SMART" id="SM00175">
    <property type="entry name" value="RAB"/>
    <property type="match status" value="1"/>
</dbReference>
<protein>
    <recommendedName>
        <fullName evidence="2">small monomeric GTPase</fullName>
        <ecNumber evidence="2">3.6.5.2</ecNumber>
    </recommendedName>
</protein>
<dbReference type="EC" id="3.6.5.2" evidence="2"/>
<evidence type="ECO:0000256" key="2">
    <source>
        <dbReference type="ARBA" id="ARBA00011984"/>
    </source>
</evidence>
<evidence type="ECO:0000313" key="6">
    <source>
        <dbReference type="Proteomes" id="UP001347796"/>
    </source>
</evidence>
<dbReference type="GO" id="GO:0005525">
    <property type="term" value="F:GTP binding"/>
    <property type="evidence" value="ECO:0007669"/>
    <property type="project" value="InterPro"/>
</dbReference>
<dbReference type="InterPro" id="IPR027417">
    <property type="entry name" value="P-loop_NTPase"/>
</dbReference>
<dbReference type="GO" id="GO:0003925">
    <property type="term" value="F:G protein activity"/>
    <property type="evidence" value="ECO:0007669"/>
    <property type="project" value="UniProtKB-EC"/>
</dbReference>
<proteinExistence type="inferred from homology"/>
<evidence type="ECO:0000256" key="1">
    <source>
        <dbReference type="ARBA" id="ARBA00008344"/>
    </source>
</evidence>
<evidence type="ECO:0000313" key="5">
    <source>
        <dbReference type="EMBL" id="KAK6170058.1"/>
    </source>
</evidence>
<keyword evidence="6" id="KW-1185">Reference proteome</keyword>
<dbReference type="PROSITE" id="PS51421">
    <property type="entry name" value="RAS"/>
    <property type="match status" value="1"/>
</dbReference>
<dbReference type="SUPFAM" id="SSF52540">
    <property type="entry name" value="P-loop containing nucleoside triphosphate hydrolases"/>
    <property type="match status" value="1"/>
</dbReference>
<reference evidence="5 6" key="1">
    <citation type="submission" date="2024-01" db="EMBL/GenBank/DDBJ databases">
        <title>The genome of the rayed Mediterranean limpet Patella caerulea (Linnaeus, 1758).</title>
        <authorList>
            <person name="Anh-Thu Weber A."/>
            <person name="Halstead-Nussloch G."/>
        </authorList>
    </citation>
    <scope>NUCLEOTIDE SEQUENCE [LARGE SCALE GENOMIC DNA]</scope>
    <source>
        <strain evidence="5">AATW-2023a</strain>
        <tissue evidence="5">Whole specimen</tissue>
    </source>
</reference>
<accession>A0AAN8J7J6</accession>
<dbReference type="InterPro" id="IPR005225">
    <property type="entry name" value="Small_GTP-bd"/>
</dbReference>
<dbReference type="Pfam" id="PF00071">
    <property type="entry name" value="Ras"/>
    <property type="match status" value="1"/>
</dbReference>
<organism evidence="5 6">
    <name type="scientific">Patella caerulea</name>
    <name type="common">Rayed Mediterranean limpet</name>
    <dbReference type="NCBI Taxonomy" id="87958"/>
    <lineage>
        <taxon>Eukaryota</taxon>
        <taxon>Metazoa</taxon>
        <taxon>Spiralia</taxon>
        <taxon>Lophotrochozoa</taxon>
        <taxon>Mollusca</taxon>
        <taxon>Gastropoda</taxon>
        <taxon>Patellogastropoda</taxon>
        <taxon>Patelloidea</taxon>
        <taxon>Patellidae</taxon>
        <taxon>Patella</taxon>
    </lineage>
</organism>
<dbReference type="PROSITE" id="PS51419">
    <property type="entry name" value="RAB"/>
    <property type="match status" value="1"/>
</dbReference>
<dbReference type="Proteomes" id="UP001347796">
    <property type="component" value="Unassembled WGS sequence"/>
</dbReference>
<gene>
    <name evidence="5" type="ORF">SNE40_018543</name>
</gene>
<dbReference type="AlphaFoldDB" id="A0AAN8J7J6"/>
<sequence>MNSSAGLSETAPVSSGSTLRPYLRRKKSSLGETKIAVVGASGVGKSALAVRFLTKRFIGEYDQSNDAKYKCTTCIDGETVAFELLDTRSNNDDNGTRDDVLRWADGFMLVYSVTSRESFDSLIEIQKKIEETKKGVHVPISVVGNKSDLAHIRQVTQDEGVKQAAEFGCSFLEVSASEDVLKVTEAFHVLCKEVVEFKRRSRTFLDRVFGLKKS</sequence>
<dbReference type="InterPro" id="IPR051065">
    <property type="entry name" value="Ras-related_GTPase"/>
</dbReference>
<evidence type="ECO:0000256" key="3">
    <source>
        <dbReference type="ARBA" id="ARBA00022801"/>
    </source>
</evidence>
<dbReference type="NCBIfam" id="TIGR00231">
    <property type="entry name" value="small_GTP"/>
    <property type="match status" value="1"/>
</dbReference>
<evidence type="ECO:0000256" key="4">
    <source>
        <dbReference type="ARBA" id="ARBA00048098"/>
    </source>
</evidence>
<comment type="caution">
    <text evidence="5">The sequence shown here is derived from an EMBL/GenBank/DDBJ whole genome shotgun (WGS) entry which is preliminary data.</text>
</comment>
<dbReference type="EMBL" id="JAZGQO010000014">
    <property type="protein sequence ID" value="KAK6170058.1"/>
    <property type="molecule type" value="Genomic_DNA"/>
</dbReference>
<comment type="similarity">
    <text evidence="1">Belongs to the small GTPase superfamily. Ras family.</text>
</comment>
<name>A0AAN8J7J6_PATCE</name>
<dbReference type="SMART" id="SM00174">
    <property type="entry name" value="RHO"/>
    <property type="match status" value="1"/>
</dbReference>
<dbReference type="PRINTS" id="PR00449">
    <property type="entry name" value="RASTRNSFRMNG"/>
</dbReference>
<dbReference type="SMART" id="SM00173">
    <property type="entry name" value="RAS"/>
    <property type="match status" value="1"/>
</dbReference>
<dbReference type="PANTHER" id="PTHR45704">
    <property type="entry name" value="RAS-LIKE FAMILY MEMBER 11"/>
    <property type="match status" value="1"/>
</dbReference>
<dbReference type="InterPro" id="IPR001806">
    <property type="entry name" value="Small_GTPase"/>
</dbReference>
<keyword evidence="3" id="KW-0378">Hydrolase</keyword>
<comment type="catalytic activity">
    <reaction evidence="4">
        <text>GTP + H2O = GDP + phosphate + H(+)</text>
        <dbReference type="Rhea" id="RHEA:19669"/>
        <dbReference type="ChEBI" id="CHEBI:15377"/>
        <dbReference type="ChEBI" id="CHEBI:15378"/>
        <dbReference type="ChEBI" id="CHEBI:37565"/>
        <dbReference type="ChEBI" id="CHEBI:43474"/>
        <dbReference type="ChEBI" id="CHEBI:58189"/>
        <dbReference type="EC" id="3.6.5.2"/>
    </reaction>
</comment>
<dbReference type="Gene3D" id="3.40.50.300">
    <property type="entry name" value="P-loop containing nucleotide triphosphate hydrolases"/>
    <property type="match status" value="1"/>
</dbReference>